<dbReference type="InterPro" id="IPR058813">
    <property type="entry name" value="DNA-SBD_ScoMcrA"/>
</dbReference>
<reference evidence="2 3" key="1">
    <citation type="journal article" date="2014" name="Appl. Environ. Microbiol.">
        <title>Gut symbionts from distinct hosts exhibit genotoxic activity via divergent colibactin biosynthetic pathways.</title>
        <authorList>
            <person name="Engel P."/>
            <person name="Vizcaino M.I."/>
            <person name="Crawford J.M."/>
        </authorList>
    </citation>
    <scope>NUCLEOTIDE SEQUENCE [LARGE SCALE GENOMIC DNA]</scope>
    <source>
        <strain evidence="2 3">PEB0191</strain>
    </source>
</reference>
<dbReference type="NCBIfam" id="NF045808">
    <property type="entry name" value="PT-DNA_restrict"/>
    <property type="match status" value="1"/>
</dbReference>
<feature type="domain" description="ScoMcrA-like DNA sulfur-binding" evidence="1">
    <location>
        <begin position="5"/>
        <end position="155"/>
    </location>
</feature>
<evidence type="ECO:0000313" key="3">
    <source>
        <dbReference type="Proteomes" id="UP000030901"/>
    </source>
</evidence>
<protein>
    <recommendedName>
        <fullName evidence="1">ScoMcrA-like DNA sulfur-binding domain-containing protein</fullName>
    </recommendedName>
</protein>
<dbReference type="AlphaFoldDB" id="A0A0A7RYU4"/>
<accession>A0A0A7RYU4</accession>
<evidence type="ECO:0000259" key="1">
    <source>
        <dbReference type="Pfam" id="PF26340"/>
    </source>
</evidence>
<evidence type="ECO:0000313" key="2">
    <source>
        <dbReference type="EMBL" id="AJA44495.1"/>
    </source>
</evidence>
<dbReference type="KEGG" id="fpp:FPB0191_00665"/>
<dbReference type="Pfam" id="PF26340">
    <property type="entry name" value="DNA-SBD_ScoMcrA"/>
    <property type="match status" value="1"/>
</dbReference>
<keyword evidence="3" id="KW-1185">Reference proteome</keyword>
<dbReference type="InterPro" id="IPR011396">
    <property type="entry name" value="PT_DNA_restrict"/>
</dbReference>
<name>A0A0A7RYU4_FRIPE</name>
<sequence>MNIKQLQNIITVIIIRKRNNQCKPYKLLLVFYVLTLYKHGYLRLFDYGIEIKQLLLKLLNSFGSQRKKQYSNMPFWRLKGNEFRQLENAKPCTIPQKESQRSTCEQLTKYHLQGGLKESTYSMIAKKPKQIDKLAQHIFSPLFLESVQNSIINRFSFSLADVSEQLKPKFCQMILYAYNSQCAVYSYDLMQNCISAELGVAYVKWKTSSKPCFINNDLANYSIHHFFI</sequence>
<dbReference type="STRING" id="1267021.FPB0191_00665"/>
<proteinExistence type="predicted"/>
<dbReference type="HOGENOM" id="CLU_075532_0_0_6"/>
<gene>
    <name evidence="2" type="ORF">FPB0191_00665</name>
</gene>
<dbReference type="EMBL" id="CP009056">
    <property type="protein sequence ID" value="AJA44495.1"/>
    <property type="molecule type" value="Genomic_DNA"/>
</dbReference>
<dbReference type="Proteomes" id="UP000030901">
    <property type="component" value="Chromosome"/>
</dbReference>
<dbReference type="RefSeq" id="WP_082018220.1">
    <property type="nucleotide sequence ID" value="NZ_CP009056.1"/>
</dbReference>
<organism evidence="2 3">
    <name type="scientific">Frischella perrara</name>
    <dbReference type="NCBI Taxonomy" id="1267021"/>
    <lineage>
        <taxon>Bacteria</taxon>
        <taxon>Pseudomonadati</taxon>
        <taxon>Pseudomonadota</taxon>
        <taxon>Gammaproteobacteria</taxon>
        <taxon>Orbales</taxon>
        <taxon>Orbaceae</taxon>
        <taxon>Frischella</taxon>
    </lineage>
</organism>
<dbReference type="OrthoDB" id="529575at2"/>